<comment type="caution">
    <text evidence="1">The sequence shown here is derived from an EMBL/GenBank/DDBJ whole genome shotgun (WGS) entry which is preliminary data.</text>
</comment>
<dbReference type="AlphaFoldDB" id="Q0G6X3"/>
<dbReference type="Proteomes" id="UP000004310">
    <property type="component" value="Unassembled WGS sequence"/>
</dbReference>
<dbReference type="EMBL" id="AATP01000001">
    <property type="protein sequence ID" value="EAU42591.1"/>
    <property type="molecule type" value="Genomic_DNA"/>
</dbReference>
<reference evidence="1 2" key="1">
    <citation type="journal article" date="2010" name="J. Bacteriol.">
        <title>Genome sequence of Fulvimarina pelagi HTCC2506T, a Mn(II)-oxidizing alphaproteobacterium possessing an aerobic anoxygenic photosynthetic gene cluster and Xanthorhodopsin.</title>
        <authorList>
            <person name="Kang I."/>
            <person name="Oh H.M."/>
            <person name="Lim S.I."/>
            <person name="Ferriera S."/>
            <person name="Giovannoni S.J."/>
            <person name="Cho J.C."/>
        </authorList>
    </citation>
    <scope>NUCLEOTIDE SEQUENCE [LARGE SCALE GENOMIC DNA]</scope>
    <source>
        <strain evidence="1 2">HTCC2506</strain>
    </source>
</reference>
<sequence>MAEAVWRIANLRASDRGFNPVAHVSI</sequence>
<evidence type="ECO:0000313" key="1">
    <source>
        <dbReference type="EMBL" id="EAU42591.1"/>
    </source>
</evidence>
<gene>
    <name evidence="1" type="ORF">FP2506_07116</name>
</gene>
<name>Q0G6X3_9HYPH</name>
<accession>Q0G6X3</accession>
<evidence type="ECO:0000313" key="2">
    <source>
        <dbReference type="Proteomes" id="UP000004310"/>
    </source>
</evidence>
<protein>
    <submittedName>
        <fullName evidence="1">Uncharacterized protein</fullName>
    </submittedName>
</protein>
<proteinExistence type="predicted"/>
<organism evidence="1 2">
    <name type="scientific">Fulvimarina pelagi HTCC2506</name>
    <dbReference type="NCBI Taxonomy" id="314231"/>
    <lineage>
        <taxon>Bacteria</taxon>
        <taxon>Pseudomonadati</taxon>
        <taxon>Pseudomonadota</taxon>
        <taxon>Alphaproteobacteria</taxon>
        <taxon>Hyphomicrobiales</taxon>
        <taxon>Aurantimonadaceae</taxon>
        <taxon>Fulvimarina</taxon>
    </lineage>
</organism>
<keyword evidence="2" id="KW-1185">Reference proteome</keyword>
<dbReference type="HOGENOM" id="CLU_3416788_0_0_5"/>